<dbReference type="InterPro" id="IPR028889">
    <property type="entry name" value="USP"/>
</dbReference>
<dbReference type="Proteomes" id="UP001189429">
    <property type="component" value="Unassembled WGS sequence"/>
</dbReference>
<dbReference type="InterPro" id="IPR001394">
    <property type="entry name" value="Peptidase_C19_UCH"/>
</dbReference>
<reference evidence="3" key="1">
    <citation type="submission" date="2023-10" db="EMBL/GenBank/DDBJ databases">
        <authorList>
            <person name="Chen Y."/>
            <person name="Shah S."/>
            <person name="Dougan E. K."/>
            <person name="Thang M."/>
            <person name="Chan C."/>
        </authorList>
    </citation>
    <scope>NUCLEOTIDE SEQUENCE [LARGE SCALE GENOMIC DNA]</scope>
</reference>
<name>A0ABN9XX13_9DINO</name>
<dbReference type="InterPro" id="IPR050164">
    <property type="entry name" value="Peptidase_C19"/>
</dbReference>
<dbReference type="PROSITE" id="PS50235">
    <property type="entry name" value="USP_3"/>
    <property type="match status" value="1"/>
</dbReference>
<evidence type="ECO:0000259" key="2">
    <source>
        <dbReference type="PROSITE" id="PS50235"/>
    </source>
</evidence>
<dbReference type="EMBL" id="CAUYUJ010021427">
    <property type="protein sequence ID" value="CAK0904618.1"/>
    <property type="molecule type" value="Genomic_DNA"/>
</dbReference>
<dbReference type="Pfam" id="PF00443">
    <property type="entry name" value="UCH"/>
    <property type="match status" value="1"/>
</dbReference>
<evidence type="ECO:0000313" key="4">
    <source>
        <dbReference type="Proteomes" id="UP001189429"/>
    </source>
</evidence>
<organism evidence="3 4">
    <name type="scientific">Prorocentrum cordatum</name>
    <dbReference type="NCBI Taxonomy" id="2364126"/>
    <lineage>
        <taxon>Eukaryota</taxon>
        <taxon>Sar</taxon>
        <taxon>Alveolata</taxon>
        <taxon>Dinophyceae</taxon>
        <taxon>Prorocentrales</taxon>
        <taxon>Prorocentraceae</taxon>
        <taxon>Prorocentrum</taxon>
    </lineage>
</organism>
<evidence type="ECO:0000256" key="1">
    <source>
        <dbReference type="SAM" id="MobiDB-lite"/>
    </source>
</evidence>
<dbReference type="PANTHER" id="PTHR24006">
    <property type="entry name" value="UBIQUITIN CARBOXYL-TERMINAL HYDROLASE"/>
    <property type="match status" value="1"/>
</dbReference>
<feature type="compositionally biased region" description="Gly residues" evidence="1">
    <location>
        <begin position="728"/>
        <end position="738"/>
    </location>
</feature>
<evidence type="ECO:0000313" key="3">
    <source>
        <dbReference type="EMBL" id="CAK0904618.1"/>
    </source>
</evidence>
<comment type="caution">
    <text evidence="3">The sequence shown here is derived from an EMBL/GenBank/DDBJ whole genome shotgun (WGS) entry which is preliminary data.</text>
</comment>
<feature type="compositionally biased region" description="Basic and acidic residues" evidence="1">
    <location>
        <begin position="427"/>
        <end position="439"/>
    </location>
</feature>
<dbReference type="SUPFAM" id="SSF54001">
    <property type="entry name" value="Cysteine proteinases"/>
    <property type="match status" value="1"/>
</dbReference>
<keyword evidence="4" id="KW-1185">Reference proteome</keyword>
<dbReference type="Gene3D" id="3.90.70.10">
    <property type="entry name" value="Cysteine proteinases"/>
    <property type="match status" value="1"/>
</dbReference>
<proteinExistence type="predicted"/>
<protein>
    <recommendedName>
        <fullName evidence="2">USP domain-containing protein</fullName>
    </recommendedName>
</protein>
<dbReference type="InterPro" id="IPR038765">
    <property type="entry name" value="Papain-like_cys_pep_sf"/>
</dbReference>
<dbReference type="CDD" id="cd02257">
    <property type="entry name" value="Peptidase_C19"/>
    <property type="match status" value="1"/>
</dbReference>
<dbReference type="PANTHER" id="PTHR24006:SF827">
    <property type="entry name" value="UBIQUITIN CARBOXYL-TERMINAL HYDROLASE 34"/>
    <property type="match status" value="1"/>
</dbReference>
<sequence>MEGDLVAFYLVFTFGWIGSPGDCVAFGTALKQCRDRHGPVGPGWHGEVLHWSRFLMDDDVAIEPVLGRRPWMAGRLAEEGARRAFGPLAINAETKAVEGYFTVDQRWETHANAEEESLGPPEEKVIKLRALRWQSAYDAGNAQVALKGVQVLRGGLNLAAIACPPSYQNWGRWILLRASDPARTMVEIDARAPEEWEGWWGALETFRFCAEGPQAWAANFMAGDIIAICDLFACLVLAVARAQHWKGELVLCVTDSFNAEKRSEGAIGGKLMAVRRDRVAAGYPDPLELAPRLGVALGGLERKGAKQNRKFPVAMEMLQWLRGRLATGRVGEAARWAAISVEGGVADQCNFGCRRNRYATGSEQCRACGTGAPSPAEVDLDLERLRMLGRSTASAFHVHLWRAHEPPKGLAEATSARSCRLILGPAGEKKEAERSEGTRRAQFQGTPCEVAPRSSPGRTDDRAVFTKAEGELFLRTTELLECTGSPVPTQGPFSPAQLRERIAKQAPMFGGCGQQDAHEFFLEWVNQLHDEMLAASEQWSREDPAQSDERAGFALATQQHFDSELRKRLVCETCGDHRDVHERFRDFSLDFDKSQSDSPLQLMLKSYFEQESLEAKCERCGCGRARMEKSLTSAPRVLVLHLKRFVPNPSLQRYEKQHGSVRIPSVLDLSQCVGCLGGGASAAASPAASPQRPPARPLAAEARSTPVAPLAPTAAGSVPGAETPPPRGGAGAGAGAGPRGRAAPRQLWPSGAGPRAPPMPLPFPRSGLSWTSLEALVARAGFSSRFWSGRTSGEVNGVAVWVPFGSPSRICLRRAGLGREQIAPERFGTLPECFRDAPERLRRPIRPGDPLALGDPHSILIRTWPRHVFV</sequence>
<feature type="region of interest" description="Disordered" evidence="1">
    <location>
        <begin position="427"/>
        <end position="461"/>
    </location>
</feature>
<feature type="domain" description="USP" evidence="2">
    <location>
        <begin position="408"/>
        <end position="826"/>
    </location>
</feature>
<gene>
    <name evidence="3" type="ORF">PCOR1329_LOCUS80572</name>
</gene>
<feature type="region of interest" description="Disordered" evidence="1">
    <location>
        <begin position="683"/>
        <end position="760"/>
    </location>
</feature>
<accession>A0ABN9XX13</accession>